<evidence type="ECO:0000256" key="1">
    <source>
        <dbReference type="ARBA" id="ARBA00001971"/>
    </source>
</evidence>
<evidence type="ECO:0000256" key="6">
    <source>
        <dbReference type="PIRSR" id="PIRSR602401-1"/>
    </source>
</evidence>
<organism evidence="8 9">
    <name type="scientific">Aspergillus clavatus (strain ATCC 1007 / CBS 513.65 / DSM 816 / NCTC 3887 / NRRL 1 / QM 1276 / 107)</name>
    <dbReference type="NCBI Taxonomy" id="344612"/>
    <lineage>
        <taxon>Eukaryota</taxon>
        <taxon>Fungi</taxon>
        <taxon>Dikarya</taxon>
        <taxon>Ascomycota</taxon>
        <taxon>Pezizomycotina</taxon>
        <taxon>Eurotiomycetes</taxon>
        <taxon>Eurotiomycetidae</taxon>
        <taxon>Eurotiales</taxon>
        <taxon>Aspergillaceae</taxon>
        <taxon>Aspergillus</taxon>
        <taxon>Aspergillus subgen. Fumigati</taxon>
    </lineage>
</organism>
<dbReference type="InterPro" id="IPR017972">
    <property type="entry name" value="Cyt_P450_CS"/>
</dbReference>
<dbReference type="PRINTS" id="PR00463">
    <property type="entry name" value="EP450I"/>
</dbReference>
<dbReference type="GO" id="GO:0016705">
    <property type="term" value="F:oxidoreductase activity, acting on paired donors, with incorporation or reduction of molecular oxygen"/>
    <property type="evidence" value="ECO:0007669"/>
    <property type="project" value="InterPro"/>
</dbReference>
<dbReference type="PROSITE" id="PS00086">
    <property type="entry name" value="CYTOCHROME_P450"/>
    <property type="match status" value="1"/>
</dbReference>
<dbReference type="SUPFAM" id="SSF48264">
    <property type="entry name" value="Cytochrome P450"/>
    <property type="match status" value="1"/>
</dbReference>
<dbReference type="Gene3D" id="1.10.630.10">
    <property type="entry name" value="Cytochrome P450"/>
    <property type="match status" value="1"/>
</dbReference>
<evidence type="ECO:0000256" key="3">
    <source>
        <dbReference type="ARBA" id="ARBA00022723"/>
    </source>
</evidence>
<evidence type="ECO:0000313" key="9">
    <source>
        <dbReference type="Proteomes" id="UP000006701"/>
    </source>
</evidence>
<dbReference type="PANTHER" id="PTHR24305:SF152">
    <property type="entry name" value="P450, PUTATIVE (EUROFUNG)-RELATED"/>
    <property type="match status" value="1"/>
</dbReference>
<dbReference type="EMBL" id="DS027059">
    <property type="protein sequence ID" value="EAW08477.1"/>
    <property type="molecule type" value="Genomic_DNA"/>
</dbReference>
<evidence type="ECO:0000256" key="2">
    <source>
        <dbReference type="ARBA" id="ARBA00010617"/>
    </source>
</evidence>
<gene>
    <name evidence="8" type="ORF">ACLA_032120</name>
</gene>
<name>A1CS56_ASPCL</name>
<dbReference type="GeneID" id="4701616"/>
<evidence type="ECO:0000313" key="8">
    <source>
        <dbReference type="EMBL" id="EAW08477.1"/>
    </source>
</evidence>
<dbReference type="KEGG" id="act:ACLA_032120"/>
<dbReference type="GO" id="GO:0044283">
    <property type="term" value="P:small molecule biosynthetic process"/>
    <property type="evidence" value="ECO:0007669"/>
    <property type="project" value="UniProtKB-ARBA"/>
</dbReference>
<dbReference type="InterPro" id="IPR001128">
    <property type="entry name" value="Cyt_P450"/>
</dbReference>
<dbReference type="InterPro" id="IPR002401">
    <property type="entry name" value="Cyt_P450_E_grp-I"/>
</dbReference>
<comment type="similarity">
    <text evidence="2 7">Belongs to the cytochrome P450 family.</text>
</comment>
<dbReference type="eggNOG" id="KOG0158">
    <property type="taxonomic scope" value="Eukaryota"/>
</dbReference>
<proteinExistence type="inferred from homology"/>
<evidence type="ECO:0000256" key="7">
    <source>
        <dbReference type="RuleBase" id="RU000461"/>
    </source>
</evidence>
<comment type="cofactor">
    <cofactor evidence="1 6">
        <name>heme</name>
        <dbReference type="ChEBI" id="CHEBI:30413"/>
    </cofactor>
</comment>
<accession>A1CS56</accession>
<dbReference type="CDD" id="cd11062">
    <property type="entry name" value="CYP58-like"/>
    <property type="match status" value="1"/>
</dbReference>
<dbReference type="AlphaFoldDB" id="A1CS56"/>
<dbReference type="STRING" id="344612.A1CS56"/>
<dbReference type="RefSeq" id="XP_001269903.1">
    <property type="nucleotide sequence ID" value="XM_001269902.1"/>
</dbReference>
<keyword evidence="9" id="KW-1185">Reference proteome</keyword>
<dbReference type="HOGENOM" id="CLU_001570_14_4_1"/>
<dbReference type="VEuPathDB" id="FungiDB:ACLA_032120"/>
<dbReference type="InterPro" id="IPR050121">
    <property type="entry name" value="Cytochrome_P450_monoxygenase"/>
</dbReference>
<dbReference type="Proteomes" id="UP000006701">
    <property type="component" value="Unassembled WGS sequence"/>
</dbReference>
<dbReference type="GO" id="GO:0004497">
    <property type="term" value="F:monooxygenase activity"/>
    <property type="evidence" value="ECO:0007669"/>
    <property type="project" value="UniProtKB-KW"/>
</dbReference>
<keyword evidence="3 6" id="KW-0479">Metal-binding</keyword>
<dbReference type="PRINTS" id="PR00385">
    <property type="entry name" value="P450"/>
</dbReference>
<dbReference type="OMA" id="QCVGMPL"/>
<keyword evidence="5 6" id="KW-0408">Iron</keyword>
<keyword evidence="4 7" id="KW-0560">Oxidoreductase</keyword>
<evidence type="ECO:0000256" key="4">
    <source>
        <dbReference type="ARBA" id="ARBA00023002"/>
    </source>
</evidence>
<protein>
    <submittedName>
        <fullName evidence="8">Benzoate 4-monooxygenase cytochrome P450</fullName>
    </submittedName>
</protein>
<keyword evidence="7" id="KW-0503">Monooxygenase</keyword>
<sequence>MASQFQLRITPDEIHLSDPENLDKVYYVRSRYGKSAPFYNGFGVNSSTFSTASHELHRVKRAALNPFFSRKMVFELEDVVQQKAKKLVTRMQKAFVSSGRIDLHYAYRAISIDVITDYAFNNCFNSLDKEDFGAEFFTVIRDTVPALWFFQQFSFLHDFALNMPLWAARLCNQMLAKLMCYRADLKDQVLRVQASVSSGEKVERKTIFHQLLRPDAADAYTVPTTKQLADEAYVIVTAAADTTGNALTIATYNVVTNPKIYERLTAELKERFPDPEAEMDFAALEKLPYLTAVIKEGLRLSFGVVGRLPRVVPQPGAEFNGYQVPEGTVVSMSSWIMHHNEGLYPNSETFDPERWLNPVTYNTLDKYLFAFGKGTRQCVGMQLAYSELYVTLGRVFRQFDDLKTRKRTKEELIYDDYFSSYHPEAYSKFIFERASR</sequence>
<feature type="binding site" description="axial binding residue" evidence="6">
    <location>
        <position position="378"/>
    </location>
    <ligand>
        <name>heme</name>
        <dbReference type="ChEBI" id="CHEBI:30413"/>
    </ligand>
    <ligandPart>
        <name>Fe</name>
        <dbReference type="ChEBI" id="CHEBI:18248"/>
    </ligandPart>
</feature>
<reference evidence="8 9" key="1">
    <citation type="journal article" date="2008" name="PLoS Genet.">
        <title>Genomic islands in the pathogenic filamentous fungus Aspergillus fumigatus.</title>
        <authorList>
            <person name="Fedorova N.D."/>
            <person name="Khaldi N."/>
            <person name="Joardar V.S."/>
            <person name="Maiti R."/>
            <person name="Amedeo P."/>
            <person name="Anderson M.J."/>
            <person name="Crabtree J."/>
            <person name="Silva J.C."/>
            <person name="Badger J.H."/>
            <person name="Albarraq A."/>
            <person name="Angiuoli S."/>
            <person name="Bussey H."/>
            <person name="Bowyer P."/>
            <person name="Cotty P.J."/>
            <person name="Dyer P.S."/>
            <person name="Egan A."/>
            <person name="Galens K."/>
            <person name="Fraser-Liggett C.M."/>
            <person name="Haas B.J."/>
            <person name="Inman J.M."/>
            <person name="Kent R."/>
            <person name="Lemieux S."/>
            <person name="Malavazi I."/>
            <person name="Orvis J."/>
            <person name="Roemer T."/>
            <person name="Ronning C.M."/>
            <person name="Sundaram J.P."/>
            <person name="Sutton G."/>
            <person name="Turner G."/>
            <person name="Venter J.C."/>
            <person name="White O.R."/>
            <person name="Whitty B.R."/>
            <person name="Youngman P."/>
            <person name="Wolfe K.H."/>
            <person name="Goldman G.H."/>
            <person name="Wortman J.R."/>
            <person name="Jiang B."/>
            <person name="Denning D.W."/>
            <person name="Nierman W.C."/>
        </authorList>
    </citation>
    <scope>NUCLEOTIDE SEQUENCE [LARGE SCALE GENOMIC DNA]</scope>
    <source>
        <strain evidence="9">ATCC 1007 / CBS 513.65 / DSM 816 / NCTC 3887 / NRRL 1</strain>
    </source>
</reference>
<dbReference type="GO" id="GO:0020037">
    <property type="term" value="F:heme binding"/>
    <property type="evidence" value="ECO:0007669"/>
    <property type="project" value="InterPro"/>
</dbReference>
<dbReference type="Pfam" id="PF00067">
    <property type="entry name" value="p450"/>
    <property type="match status" value="1"/>
</dbReference>
<dbReference type="OrthoDB" id="3945418at2759"/>
<evidence type="ECO:0000256" key="5">
    <source>
        <dbReference type="ARBA" id="ARBA00023004"/>
    </source>
</evidence>
<dbReference type="PANTHER" id="PTHR24305">
    <property type="entry name" value="CYTOCHROME P450"/>
    <property type="match status" value="1"/>
</dbReference>
<keyword evidence="6 7" id="KW-0349">Heme</keyword>
<dbReference type="InterPro" id="IPR036396">
    <property type="entry name" value="Cyt_P450_sf"/>
</dbReference>
<dbReference type="GO" id="GO:0005506">
    <property type="term" value="F:iron ion binding"/>
    <property type="evidence" value="ECO:0007669"/>
    <property type="project" value="InterPro"/>
</dbReference>